<evidence type="ECO:0000313" key="7">
    <source>
        <dbReference type="EMBL" id="MDR7361352.1"/>
    </source>
</evidence>
<evidence type="ECO:0000313" key="8">
    <source>
        <dbReference type="Proteomes" id="UP001183648"/>
    </source>
</evidence>
<gene>
    <name evidence="7" type="ORF">J2S63_000905</name>
</gene>
<keyword evidence="8" id="KW-1185">Reference proteome</keyword>
<evidence type="ECO:0000256" key="4">
    <source>
        <dbReference type="ARBA" id="ARBA00022989"/>
    </source>
</evidence>
<feature type="transmembrane region" description="Helical" evidence="6">
    <location>
        <begin position="80"/>
        <end position="99"/>
    </location>
</feature>
<evidence type="ECO:0000256" key="1">
    <source>
        <dbReference type="ARBA" id="ARBA00004141"/>
    </source>
</evidence>
<feature type="transmembrane region" description="Helical" evidence="6">
    <location>
        <begin position="313"/>
        <end position="333"/>
    </location>
</feature>
<dbReference type="RefSeq" id="WP_310299197.1">
    <property type="nucleotide sequence ID" value="NZ_BAAAPS010000007.1"/>
</dbReference>
<keyword evidence="4 6" id="KW-1133">Transmembrane helix</keyword>
<evidence type="ECO:0000256" key="5">
    <source>
        <dbReference type="ARBA" id="ARBA00023136"/>
    </source>
</evidence>
<protein>
    <submittedName>
        <fullName evidence="7">PiT family inorganic phosphate transporter</fullName>
    </submittedName>
</protein>
<evidence type="ECO:0000256" key="3">
    <source>
        <dbReference type="ARBA" id="ARBA00022692"/>
    </source>
</evidence>
<accession>A0ABU2BRS2</accession>
<feature type="transmembrane region" description="Helical" evidence="6">
    <location>
        <begin position="139"/>
        <end position="161"/>
    </location>
</feature>
<dbReference type="PANTHER" id="PTHR11101:SF80">
    <property type="entry name" value="PHOSPHATE TRANSPORTER"/>
    <property type="match status" value="1"/>
</dbReference>
<dbReference type="Proteomes" id="UP001183648">
    <property type="component" value="Unassembled WGS sequence"/>
</dbReference>
<evidence type="ECO:0000256" key="6">
    <source>
        <dbReference type="SAM" id="Phobius"/>
    </source>
</evidence>
<keyword evidence="5 6" id="KW-0472">Membrane</keyword>
<organism evidence="7 8">
    <name type="scientific">Nocardioides marmoribigeumensis</name>
    <dbReference type="NCBI Taxonomy" id="433649"/>
    <lineage>
        <taxon>Bacteria</taxon>
        <taxon>Bacillati</taxon>
        <taxon>Actinomycetota</taxon>
        <taxon>Actinomycetes</taxon>
        <taxon>Propionibacteriales</taxon>
        <taxon>Nocardioidaceae</taxon>
        <taxon>Nocardioides</taxon>
    </lineage>
</organism>
<feature type="transmembrane region" description="Helical" evidence="6">
    <location>
        <begin position="267"/>
        <end position="293"/>
    </location>
</feature>
<name>A0ABU2BRS2_9ACTN</name>
<reference evidence="7 8" key="1">
    <citation type="submission" date="2023-07" db="EMBL/GenBank/DDBJ databases">
        <title>Sequencing the genomes of 1000 actinobacteria strains.</title>
        <authorList>
            <person name="Klenk H.-P."/>
        </authorList>
    </citation>
    <scope>NUCLEOTIDE SEQUENCE [LARGE SCALE GENOMIC DNA]</scope>
    <source>
        <strain evidence="7 8">DSM 19426</strain>
    </source>
</reference>
<feature type="transmembrane region" description="Helical" evidence="6">
    <location>
        <begin position="105"/>
        <end position="127"/>
    </location>
</feature>
<feature type="transmembrane region" description="Helical" evidence="6">
    <location>
        <begin position="42"/>
        <end position="68"/>
    </location>
</feature>
<dbReference type="PANTHER" id="PTHR11101">
    <property type="entry name" value="PHOSPHATE TRANSPORTER"/>
    <property type="match status" value="1"/>
</dbReference>
<dbReference type="EMBL" id="JAVDYG010000001">
    <property type="protein sequence ID" value="MDR7361352.1"/>
    <property type="molecule type" value="Genomic_DNA"/>
</dbReference>
<evidence type="ECO:0000256" key="2">
    <source>
        <dbReference type="ARBA" id="ARBA00022448"/>
    </source>
</evidence>
<dbReference type="InterPro" id="IPR001204">
    <property type="entry name" value="Phos_transporter"/>
</dbReference>
<comment type="subcellular location">
    <subcellularLocation>
        <location evidence="1">Membrane</location>
        <topology evidence="1">Multi-pass membrane protein</topology>
    </subcellularLocation>
</comment>
<dbReference type="Pfam" id="PF01384">
    <property type="entry name" value="PHO4"/>
    <property type="match status" value="2"/>
</dbReference>
<comment type="caution">
    <text evidence="7">The sequence shown here is derived from an EMBL/GenBank/DDBJ whole genome shotgun (WGS) entry which is preliminary data.</text>
</comment>
<proteinExistence type="predicted"/>
<keyword evidence="2" id="KW-0813">Transport</keyword>
<sequence>MSGVAAAAVVVVVLAIVFDVTNGFHDSSNSVAAPVATGAMTPAAAVAVAAVFTALGPLLAGTAVADTVGGLVEVGATETLDILLAALVASVVWNLLTWWRGLPSSSSHALVGGLVGAALTAGGLGAVRWGGFTGWRPDGIVGVLAALALSPLLGGLVGWAASRLAARSLRRARRGVTRWLCRGEWATAAALSFSHGTNDAQKTMGLITLALVSSGSLSAFVVPLWVKLVCAGALTIGTASGGWRIVRTLGRGIYRIRPLDGLTSQGTSSLVIGAAAVVGAPVSTTHVVASSVAGVGAGRRWRHVRWPVVREIALAWLVTLPCCAALGATVALAERMVL</sequence>
<keyword evidence="3 6" id="KW-0812">Transmembrane</keyword>